<sequence length="166" mass="18491">MYYLFILAIGAERLAELAVARRNARWSMTHGGKEFGRDHYPAMVSMHALLLISCVVETWSLGRPFIWWLGWPMLAVVALSTAIRWSCVSVLGKHWNPRLIVIPDAPLISRGPYRWMRHPNYAAVAAEVAALPLVHSAWLTAIVFSAANAAVLSVRIRAENAALGYI</sequence>
<keyword evidence="2" id="KW-0812">Transmembrane</keyword>
<evidence type="ECO:0000256" key="2">
    <source>
        <dbReference type="ARBA" id="ARBA00022692"/>
    </source>
</evidence>
<protein>
    <recommendedName>
        <fullName evidence="7">Isoprenylcysteine carboxyl methyltransferase</fullName>
    </recommendedName>
</protein>
<dbReference type="GO" id="GO:0004671">
    <property type="term" value="F:protein C-terminal S-isoprenylcysteine carboxyl O-methyltransferase activity"/>
    <property type="evidence" value="ECO:0007669"/>
    <property type="project" value="InterPro"/>
</dbReference>
<dbReference type="Proteomes" id="UP000250347">
    <property type="component" value="Unassembled WGS sequence"/>
</dbReference>
<evidence type="ECO:0008006" key="7">
    <source>
        <dbReference type="Google" id="ProtNLM"/>
    </source>
</evidence>
<dbReference type="EMBL" id="QMEU01000144">
    <property type="protein sequence ID" value="RAU90106.1"/>
    <property type="molecule type" value="Genomic_DNA"/>
</dbReference>
<reference evidence="5 6" key="1">
    <citation type="submission" date="2018-06" db="EMBL/GenBank/DDBJ databases">
        <title>NTM in soil in Japan.</title>
        <authorList>
            <person name="Ohya K."/>
        </authorList>
    </citation>
    <scope>NUCLEOTIDE SEQUENCE [LARGE SCALE GENOMIC DNA]</scope>
    <source>
        <strain evidence="5 6">GF76</strain>
    </source>
</reference>
<gene>
    <name evidence="5" type="ORF">DQP58_24510</name>
</gene>
<dbReference type="RefSeq" id="WP_112710718.1">
    <property type="nucleotide sequence ID" value="NZ_QMEU01000144.1"/>
</dbReference>
<evidence type="ECO:0000256" key="3">
    <source>
        <dbReference type="ARBA" id="ARBA00022989"/>
    </source>
</evidence>
<keyword evidence="3" id="KW-1133">Transmembrane helix</keyword>
<dbReference type="Pfam" id="PF04140">
    <property type="entry name" value="ICMT"/>
    <property type="match status" value="1"/>
</dbReference>
<comment type="subcellular location">
    <subcellularLocation>
        <location evidence="1">Membrane</location>
        <topology evidence="1">Multi-pass membrane protein</topology>
    </subcellularLocation>
</comment>
<evidence type="ECO:0000313" key="6">
    <source>
        <dbReference type="Proteomes" id="UP000250347"/>
    </source>
</evidence>
<evidence type="ECO:0000256" key="1">
    <source>
        <dbReference type="ARBA" id="ARBA00004141"/>
    </source>
</evidence>
<dbReference type="InterPro" id="IPR007269">
    <property type="entry name" value="ICMT_MeTrfase"/>
</dbReference>
<comment type="caution">
    <text evidence="5">The sequence shown here is derived from an EMBL/GenBank/DDBJ whole genome shotgun (WGS) entry which is preliminary data.</text>
</comment>
<dbReference type="GO" id="GO:0016020">
    <property type="term" value="C:membrane"/>
    <property type="evidence" value="ECO:0007669"/>
    <property type="project" value="UniProtKB-SubCell"/>
</dbReference>
<accession>A0A329KDE9</accession>
<name>A0A329KDE9_9MYCO</name>
<evidence type="ECO:0000313" key="5">
    <source>
        <dbReference type="EMBL" id="RAU90106.1"/>
    </source>
</evidence>
<proteinExistence type="predicted"/>
<dbReference type="Gene3D" id="1.20.120.1630">
    <property type="match status" value="1"/>
</dbReference>
<evidence type="ECO:0000256" key="4">
    <source>
        <dbReference type="ARBA" id="ARBA00023136"/>
    </source>
</evidence>
<dbReference type="AlphaFoldDB" id="A0A329KDE9"/>
<organism evidence="5 6">
    <name type="scientific">Mycobacterium colombiense</name>
    <dbReference type="NCBI Taxonomy" id="339268"/>
    <lineage>
        <taxon>Bacteria</taxon>
        <taxon>Bacillati</taxon>
        <taxon>Actinomycetota</taxon>
        <taxon>Actinomycetes</taxon>
        <taxon>Mycobacteriales</taxon>
        <taxon>Mycobacteriaceae</taxon>
        <taxon>Mycobacterium</taxon>
        <taxon>Mycobacterium avium complex (MAC)</taxon>
    </lineage>
</organism>
<keyword evidence="4" id="KW-0472">Membrane</keyword>